<evidence type="ECO:0000256" key="2">
    <source>
        <dbReference type="ARBA" id="ARBA00006099"/>
    </source>
</evidence>
<dbReference type="GO" id="GO:1902358">
    <property type="term" value="P:sulfate transmembrane transport"/>
    <property type="evidence" value="ECO:0007669"/>
    <property type="project" value="InterPro"/>
</dbReference>
<evidence type="ECO:0000313" key="8">
    <source>
        <dbReference type="Proteomes" id="UP000186309"/>
    </source>
</evidence>
<dbReference type="OrthoDB" id="9802127at2"/>
<feature type="chain" id="PRO_5012165536" evidence="6">
    <location>
        <begin position="20"/>
        <end position="350"/>
    </location>
</feature>
<dbReference type="InterPro" id="IPR005669">
    <property type="entry name" value="Thiosulph/SO4-bd"/>
</dbReference>
<organism evidence="7 8">
    <name type="scientific">Paludisphaera borealis</name>
    <dbReference type="NCBI Taxonomy" id="1387353"/>
    <lineage>
        <taxon>Bacteria</taxon>
        <taxon>Pseudomonadati</taxon>
        <taxon>Planctomycetota</taxon>
        <taxon>Planctomycetia</taxon>
        <taxon>Isosphaerales</taxon>
        <taxon>Isosphaeraceae</taxon>
        <taxon>Paludisphaera</taxon>
    </lineage>
</organism>
<protein>
    <submittedName>
        <fullName evidence="7">Sulfate-binding protein</fullName>
    </submittedName>
</protein>
<keyword evidence="4 6" id="KW-0732">Signal</keyword>
<dbReference type="PANTHER" id="PTHR30368">
    <property type="entry name" value="SULFATE-BINDING PROTEIN"/>
    <property type="match status" value="1"/>
</dbReference>
<sequence length="350" mass="37702">MSRAWPFRFSLFLSLPVSLAITGCQSSTAPNTDGLKIGAYSVVREVLHDGVLPAFKAKWKAKTGRDVAFEESYNASGAQARSISSGFDADVAVLSHSGDMELLVKAGKVKPDWNAGEYKGILTNSLVVIGHREGNPKSIHDWSDLAKSGVGVLYPDPKTSGGARWNINAIYGAALLEARDKNKEAPNLAPVREIMAAIQANVVNMDQSGRQSMANFSERKTGDAVVTYENELLLRAKEGDAIPYVVPPATLLIESPVAVVDESTAKHGNKELVAAFIEFLYSTEGQTIFAEYGFRPVNKEAAAAISARPAPARLFTTADLGGWAKLEEELYSTKGLWTTIAAERAQNRGK</sequence>
<evidence type="ECO:0000256" key="6">
    <source>
        <dbReference type="SAM" id="SignalP"/>
    </source>
</evidence>
<dbReference type="EMBL" id="CP019082">
    <property type="protein sequence ID" value="APW61508.1"/>
    <property type="molecule type" value="Genomic_DNA"/>
</dbReference>
<keyword evidence="5" id="KW-0574">Periplasm</keyword>
<evidence type="ECO:0000256" key="4">
    <source>
        <dbReference type="ARBA" id="ARBA00022729"/>
    </source>
</evidence>
<dbReference type="Pfam" id="PF13531">
    <property type="entry name" value="SBP_bac_11"/>
    <property type="match status" value="1"/>
</dbReference>
<dbReference type="STRING" id="1387353.BSF38_03023"/>
<proteinExistence type="inferred from homology"/>
<name>A0A1U7CRH6_9BACT</name>
<evidence type="ECO:0000313" key="7">
    <source>
        <dbReference type="EMBL" id="APW61508.1"/>
    </source>
</evidence>
<dbReference type="Gene3D" id="3.40.190.10">
    <property type="entry name" value="Periplasmic binding protein-like II"/>
    <property type="match status" value="2"/>
</dbReference>
<dbReference type="GO" id="GO:0140104">
    <property type="term" value="F:molecular carrier activity"/>
    <property type="evidence" value="ECO:0007669"/>
    <property type="project" value="InterPro"/>
</dbReference>
<comment type="similarity">
    <text evidence="2">Belongs to the prokaryotic sulfate-binding protein family.</text>
</comment>
<dbReference type="SUPFAM" id="SSF53850">
    <property type="entry name" value="Periplasmic binding protein-like II"/>
    <property type="match status" value="1"/>
</dbReference>
<evidence type="ECO:0000256" key="5">
    <source>
        <dbReference type="ARBA" id="ARBA00022764"/>
    </source>
</evidence>
<dbReference type="NCBIfam" id="TIGR00971">
    <property type="entry name" value="3a0106s03"/>
    <property type="match status" value="1"/>
</dbReference>
<dbReference type="GO" id="GO:0042597">
    <property type="term" value="C:periplasmic space"/>
    <property type="evidence" value="ECO:0007669"/>
    <property type="project" value="UniProtKB-SubCell"/>
</dbReference>
<keyword evidence="8" id="KW-1185">Reference proteome</keyword>
<dbReference type="PROSITE" id="PS51257">
    <property type="entry name" value="PROKAR_LIPOPROTEIN"/>
    <property type="match status" value="1"/>
</dbReference>
<dbReference type="AlphaFoldDB" id="A0A1U7CRH6"/>
<accession>A0A1U7CRH6</accession>
<dbReference type="KEGG" id="pbor:BSF38_03023"/>
<dbReference type="RefSeq" id="WP_076346914.1">
    <property type="nucleotide sequence ID" value="NZ_CP019082.1"/>
</dbReference>
<comment type="subcellular location">
    <subcellularLocation>
        <location evidence="1">Periplasm</location>
    </subcellularLocation>
</comment>
<evidence type="ECO:0000256" key="1">
    <source>
        <dbReference type="ARBA" id="ARBA00004418"/>
    </source>
</evidence>
<dbReference type="Proteomes" id="UP000186309">
    <property type="component" value="Chromosome"/>
</dbReference>
<dbReference type="PANTHER" id="PTHR30368:SF2">
    <property type="entry name" value="SULFATE-BINDING PROTEIN"/>
    <property type="match status" value="1"/>
</dbReference>
<gene>
    <name evidence="7" type="primary">sbpA</name>
    <name evidence="7" type="ORF">BSF38_03023</name>
</gene>
<reference evidence="8" key="1">
    <citation type="submission" date="2016-12" db="EMBL/GenBank/DDBJ databases">
        <title>Comparative genomics of four Isosphaeraceae planctomycetes: a common pool of plasmids and glycoside hydrolase genes.</title>
        <authorList>
            <person name="Ivanova A."/>
        </authorList>
    </citation>
    <scope>NUCLEOTIDE SEQUENCE [LARGE SCALE GENOMIC DNA]</scope>
    <source>
        <strain evidence="8">PX4</strain>
    </source>
</reference>
<feature type="signal peptide" evidence="6">
    <location>
        <begin position="1"/>
        <end position="19"/>
    </location>
</feature>
<keyword evidence="3" id="KW-0813">Transport</keyword>
<evidence type="ECO:0000256" key="3">
    <source>
        <dbReference type="ARBA" id="ARBA00022448"/>
    </source>
</evidence>